<dbReference type="RefSeq" id="WP_251779654.1">
    <property type="nucleotide sequence ID" value="NZ_JAMKFE010000010.1"/>
</dbReference>
<keyword evidence="3" id="KW-1185">Reference proteome</keyword>
<evidence type="ECO:0000313" key="3">
    <source>
        <dbReference type="Proteomes" id="UP001165541"/>
    </source>
</evidence>
<proteinExistence type="predicted"/>
<keyword evidence="1" id="KW-0812">Transmembrane</keyword>
<feature type="transmembrane region" description="Helical" evidence="1">
    <location>
        <begin position="32"/>
        <end position="50"/>
    </location>
</feature>
<feature type="transmembrane region" description="Helical" evidence="1">
    <location>
        <begin position="7"/>
        <end position="26"/>
    </location>
</feature>
<name>A0ABT0YR20_9BURK</name>
<protein>
    <submittedName>
        <fullName evidence="2">Uncharacterized protein</fullName>
    </submittedName>
</protein>
<gene>
    <name evidence="2" type="ORF">M8A51_16730</name>
</gene>
<keyword evidence="1" id="KW-0472">Membrane</keyword>
<evidence type="ECO:0000256" key="1">
    <source>
        <dbReference type="SAM" id="Phobius"/>
    </source>
</evidence>
<comment type="caution">
    <text evidence="2">The sequence shown here is derived from an EMBL/GenBank/DDBJ whole genome shotgun (WGS) entry which is preliminary data.</text>
</comment>
<evidence type="ECO:0000313" key="2">
    <source>
        <dbReference type="EMBL" id="MCM5681174.1"/>
    </source>
</evidence>
<dbReference type="Proteomes" id="UP001165541">
    <property type="component" value="Unassembled WGS sequence"/>
</dbReference>
<accession>A0ABT0YR20</accession>
<keyword evidence="1" id="KW-1133">Transmembrane helix</keyword>
<reference evidence="2" key="1">
    <citation type="submission" date="2022-05" db="EMBL/GenBank/DDBJ databases">
        <title>Schlegelella sp. nov., isolated from mangrove soil.</title>
        <authorList>
            <person name="Liu Y."/>
            <person name="Ge X."/>
            <person name="Liu W."/>
        </authorList>
    </citation>
    <scope>NUCLEOTIDE SEQUENCE</scope>
    <source>
        <strain evidence="2">S2-27</strain>
    </source>
</reference>
<dbReference type="EMBL" id="JAMKFE010000010">
    <property type="protein sequence ID" value="MCM5681174.1"/>
    <property type="molecule type" value="Genomic_DNA"/>
</dbReference>
<sequence>METLTWVMIYGGLILLSLGIFVARTAQILGNGFMLAGAAIACVGGVLIYVRSRMKSPERKS</sequence>
<organism evidence="2 3">
    <name type="scientific">Caldimonas mangrovi</name>
    <dbReference type="NCBI Taxonomy" id="2944811"/>
    <lineage>
        <taxon>Bacteria</taxon>
        <taxon>Pseudomonadati</taxon>
        <taxon>Pseudomonadota</taxon>
        <taxon>Betaproteobacteria</taxon>
        <taxon>Burkholderiales</taxon>
        <taxon>Sphaerotilaceae</taxon>
        <taxon>Caldimonas</taxon>
    </lineage>
</organism>